<evidence type="ECO:0000313" key="3">
    <source>
        <dbReference type="Proteomes" id="UP001222275"/>
    </source>
</evidence>
<evidence type="ECO:0000313" key="2">
    <source>
        <dbReference type="EMBL" id="WEJ62667.1"/>
    </source>
</evidence>
<accession>A0ABY8CAZ5</accession>
<gene>
    <name evidence="2" type="ORF">NR989_00045</name>
</gene>
<feature type="signal peptide" evidence="1">
    <location>
        <begin position="1"/>
        <end position="24"/>
    </location>
</feature>
<protein>
    <recommendedName>
        <fullName evidence="4">Transferrin-binding protein B C-lobe/N-lobe beta barrel domain-containing protein</fullName>
    </recommendedName>
</protein>
<organism evidence="2 3">
    <name type="scientific">Thiomicrorhabdus lithotrophica</name>
    <dbReference type="NCBI Taxonomy" id="2949997"/>
    <lineage>
        <taxon>Bacteria</taxon>
        <taxon>Pseudomonadati</taxon>
        <taxon>Pseudomonadota</taxon>
        <taxon>Gammaproteobacteria</taxon>
        <taxon>Thiotrichales</taxon>
        <taxon>Piscirickettsiaceae</taxon>
        <taxon>Thiomicrorhabdus</taxon>
    </lineage>
</organism>
<reference evidence="2 3" key="1">
    <citation type="submission" date="2022-06" db="EMBL/GenBank/DDBJ databases">
        <title>Thiomicrohabdus sp. nov, an obligately chemolithoautotrophic, sulfur-oxidizing bacterium isolated from beach of Guanyin Mountain. Amoy.</title>
        <authorList>
            <person name="Zhu H."/>
        </authorList>
    </citation>
    <scope>NUCLEOTIDE SEQUENCE [LARGE SCALE GENOMIC DNA]</scope>
    <source>
        <strain evidence="2 3">XGS-01</strain>
    </source>
</reference>
<dbReference type="EMBL" id="CP102381">
    <property type="protein sequence ID" value="WEJ62667.1"/>
    <property type="molecule type" value="Genomic_DNA"/>
</dbReference>
<dbReference type="Proteomes" id="UP001222275">
    <property type="component" value="Chromosome"/>
</dbReference>
<feature type="chain" id="PRO_5046762409" description="Transferrin-binding protein B C-lobe/N-lobe beta barrel domain-containing protein" evidence="1">
    <location>
        <begin position="25"/>
        <end position="399"/>
    </location>
</feature>
<dbReference type="RefSeq" id="WP_275594923.1">
    <property type="nucleotide sequence ID" value="NZ_CP102381.1"/>
</dbReference>
<evidence type="ECO:0000256" key="1">
    <source>
        <dbReference type="SAM" id="SignalP"/>
    </source>
</evidence>
<evidence type="ECO:0008006" key="4">
    <source>
        <dbReference type="Google" id="ProtNLM"/>
    </source>
</evidence>
<name>A0ABY8CAZ5_9GAMM</name>
<dbReference type="Gene3D" id="2.40.160.90">
    <property type="match status" value="1"/>
</dbReference>
<keyword evidence="3" id="KW-1185">Reference proteome</keyword>
<proteinExistence type="predicted"/>
<sequence length="399" mass="43331">MNNNFTKKILSLVVLGLFSQVSYAVQEKECNSTDTLQGWGIWCGVDTYLTQQEPTAAGPVGSNRTFNGNLSFDSQKFGGAINEAPPTPFPSDPDFDNYQFAGYALATKYGNQGPSIQSEGPSLSSTSLVKLYANIDEENEVVEIKALFEDGKVVQLSSTNFESGSYPVSDLSNSFPGFSSTHTAVGPTDIYKYNYAYFGREDNSEYGSDSYFSNESGYEYEYLGDSSQTTHYLDEDVSYGSTYLYNRNFNEWVDGALGKPTSLSDMKSIQGTVAYQVIGIGSLENSYQNIQQPSWIDSTMSVNFTAGSWSTDNLHNLAASGKIQGNKFSSNNITSNIQGYNVIDNKSSVNGHFAGTGAAQVLGQVNAQVQNTQNAQDISQIRGVFVGAKNGTPSDAFDF</sequence>
<keyword evidence="1" id="KW-0732">Signal</keyword>